<reference evidence="1 2" key="1">
    <citation type="submission" date="2018-10" db="EMBL/GenBank/DDBJ databases">
        <title>Natronolimnobius sp. XQ-INN 246 isolated from Inner Mongolia Autonomous Region of China.</title>
        <authorList>
            <person name="Xue Q."/>
        </authorList>
    </citation>
    <scope>NUCLEOTIDE SEQUENCE [LARGE SCALE GENOMIC DNA]</scope>
    <source>
        <strain evidence="1 2">XQ-INN 246</strain>
    </source>
</reference>
<comment type="caution">
    <text evidence="1">The sequence shown here is derived from an EMBL/GenBank/DDBJ whole genome shotgun (WGS) entry which is preliminary data.</text>
</comment>
<protein>
    <submittedName>
        <fullName evidence="1">Uncharacterized protein</fullName>
    </submittedName>
</protein>
<evidence type="ECO:0000313" key="2">
    <source>
        <dbReference type="Proteomes" id="UP000318864"/>
    </source>
</evidence>
<proteinExistence type="predicted"/>
<sequence>MERSMLESVNDLDLEENEAVRVEGANGRPDRCIYIGRVGSTILEVSSDRLRELSPEAAHYVVCAGLATSQTTIGEAFEFFHGDYEPEITYFCLGCGSTSTPGSKKCCGCPVGCEIDSVDWPPVPTPSSA</sequence>
<dbReference type="Proteomes" id="UP000318864">
    <property type="component" value="Unassembled WGS sequence"/>
</dbReference>
<organism evidence="1 2">
    <name type="scientific">Salinadaptatus halalkaliphilus</name>
    <dbReference type="NCBI Taxonomy" id="2419781"/>
    <lineage>
        <taxon>Archaea</taxon>
        <taxon>Methanobacteriati</taxon>
        <taxon>Methanobacteriota</taxon>
        <taxon>Stenosarchaea group</taxon>
        <taxon>Halobacteria</taxon>
        <taxon>Halobacteriales</taxon>
        <taxon>Natrialbaceae</taxon>
        <taxon>Salinadaptatus</taxon>
    </lineage>
</organism>
<gene>
    <name evidence="1" type="ORF">D8Y22_05490</name>
</gene>
<evidence type="ECO:0000313" key="1">
    <source>
        <dbReference type="EMBL" id="THE65838.1"/>
    </source>
</evidence>
<accession>A0A4S3TTA5</accession>
<name>A0A4S3TTA5_9EURY</name>
<dbReference type="AlphaFoldDB" id="A0A4S3TTA5"/>
<dbReference type="EMBL" id="RBZW01000015">
    <property type="protein sequence ID" value="THE65838.1"/>
    <property type="molecule type" value="Genomic_DNA"/>
</dbReference>
<keyword evidence="2" id="KW-1185">Reference proteome</keyword>